<proteinExistence type="predicted"/>
<feature type="region of interest" description="Disordered" evidence="1">
    <location>
        <begin position="1"/>
        <end position="72"/>
    </location>
</feature>
<feature type="compositionally biased region" description="Low complexity" evidence="1">
    <location>
        <begin position="23"/>
        <end position="34"/>
    </location>
</feature>
<dbReference type="Proteomes" id="UP001621512">
    <property type="component" value="Chromosome"/>
</dbReference>
<evidence type="ECO:0000313" key="2">
    <source>
        <dbReference type="EMBL" id="WTW30716.1"/>
    </source>
</evidence>
<evidence type="ECO:0000256" key="1">
    <source>
        <dbReference type="SAM" id="MobiDB-lite"/>
    </source>
</evidence>
<accession>A0ABZ1MUA9</accession>
<organism evidence="2 3">
    <name type="scientific">Streptomyces purpurascens</name>
    <dbReference type="NCBI Taxonomy" id="1924"/>
    <lineage>
        <taxon>Bacteria</taxon>
        <taxon>Bacillati</taxon>
        <taxon>Actinomycetota</taxon>
        <taxon>Actinomycetes</taxon>
        <taxon>Kitasatosporales</taxon>
        <taxon>Streptomycetaceae</taxon>
        <taxon>Streptomyces</taxon>
    </lineage>
</organism>
<gene>
    <name evidence="2" type="ORF">OHU35_33565</name>
</gene>
<evidence type="ECO:0008006" key="4">
    <source>
        <dbReference type="Google" id="ProtNLM"/>
    </source>
</evidence>
<keyword evidence="3" id="KW-1185">Reference proteome</keyword>
<feature type="compositionally biased region" description="Basic and acidic residues" evidence="1">
    <location>
        <begin position="48"/>
        <end position="64"/>
    </location>
</feature>
<sequence>MYDRIASDHPRPSGMEFAPPPLAAGTGALPLAEPVETGENLGSGEGTPVRERPTAEIHGHDNHPEATPFPPFAAPGVGLKQGCYQLTIRPTPALVSYSGTLRVERRGSSTTASGDLYRFLNLPLALQANGHAGAAEAGHSPAVLASLDPTALGRPEIPIHPRNKYYSYLKVTGIRQSPPLPPGPHLVTLTVEEYCYTQPSPGSFNGTFPAGPSRTFTMVLHPVPTLPILGGPTFEGSLMEAGTPRATVTLRWISPHYRRATVEVDTLTGAVGPQPTPDASGTGTEGIRTVFASANWDVTVEYDQIEIPVPDGVTSTTCWSHADLHQLMRAVRKPTTDLDKEWRLHLVVVPARIGCGRGVMYDTVDVPREGVASFCDDGYPSTESPFFGSAADQRQRDVSRAFLRSACHELGHGFNQVHQEQEGGADNSIMTTTPSVANVLGGPPGVFPTDIVLAFNEHVRHHLIHWPDVAVRPGGLTFGSGHSTSVPSADRLLFSPDELHLKLEVDHDKIDLGEPLRLSWRLSNRTRLPIPVPSDLGIEAQHAFIRITGPQGRQKTLRSMVIRTDHVALKPLEANSARGAEARVYWDSDGFAFSAPGRHLVEVELLWVQGTVPVGARATADIWVNYPQSRTDNDVAAILLHPEVGMYVALGGAAHLREAVNRLDSVARMAGFENQPEPGALRGYEGITPDALVHR</sequence>
<reference evidence="2 3" key="1">
    <citation type="submission" date="2022-10" db="EMBL/GenBank/DDBJ databases">
        <title>The complete genomes of actinobacterial strains from the NBC collection.</title>
        <authorList>
            <person name="Joergensen T.S."/>
            <person name="Alvarez Arevalo M."/>
            <person name="Sterndorff E.B."/>
            <person name="Faurdal D."/>
            <person name="Vuksanovic O."/>
            <person name="Mourched A.-S."/>
            <person name="Charusanti P."/>
            <person name="Shaw S."/>
            <person name="Blin K."/>
            <person name="Weber T."/>
        </authorList>
    </citation>
    <scope>NUCLEOTIDE SEQUENCE [LARGE SCALE GENOMIC DNA]</scope>
    <source>
        <strain evidence="2 3">NBC_00017</strain>
    </source>
</reference>
<name>A0ABZ1MUA9_STREF</name>
<evidence type="ECO:0000313" key="3">
    <source>
        <dbReference type="Proteomes" id="UP001621512"/>
    </source>
</evidence>
<feature type="compositionally biased region" description="Basic and acidic residues" evidence="1">
    <location>
        <begin position="1"/>
        <end position="11"/>
    </location>
</feature>
<dbReference type="RefSeq" id="WP_405507994.1">
    <property type="nucleotide sequence ID" value="NZ_CP108341.1"/>
</dbReference>
<dbReference type="EMBL" id="CP108341">
    <property type="protein sequence ID" value="WTW30716.1"/>
    <property type="molecule type" value="Genomic_DNA"/>
</dbReference>
<protein>
    <recommendedName>
        <fullName evidence="4">Peptidase M12B domain-containing protein</fullName>
    </recommendedName>
</protein>